<comment type="caution">
    <text evidence="2">The sequence shown here is derived from an EMBL/GenBank/DDBJ whole genome shotgun (WGS) entry which is preliminary data.</text>
</comment>
<dbReference type="AlphaFoldDB" id="A0A6L2K5Z9"/>
<feature type="compositionally biased region" description="Acidic residues" evidence="1">
    <location>
        <begin position="481"/>
        <end position="494"/>
    </location>
</feature>
<proteinExistence type="predicted"/>
<dbReference type="EMBL" id="BKCJ010001895">
    <property type="protein sequence ID" value="GEU44803.1"/>
    <property type="molecule type" value="Genomic_DNA"/>
</dbReference>
<reference evidence="2" key="1">
    <citation type="journal article" date="2019" name="Sci. Rep.">
        <title>Draft genome of Tanacetum cinerariifolium, the natural source of mosquito coil.</title>
        <authorList>
            <person name="Yamashiro T."/>
            <person name="Shiraishi A."/>
            <person name="Satake H."/>
            <person name="Nakayama K."/>
        </authorList>
    </citation>
    <scope>NUCLEOTIDE SEQUENCE</scope>
</reference>
<name>A0A6L2K5Z9_TANCI</name>
<protein>
    <submittedName>
        <fullName evidence="2">Uncharacterized protein</fullName>
    </submittedName>
</protein>
<evidence type="ECO:0000313" key="2">
    <source>
        <dbReference type="EMBL" id="GEU44803.1"/>
    </source>
</evidence>
<accession>A0A6L2K5Z9</accession>
<feature type="region of interest" description="Disordered" evidence="1">
    <location>
        <begin position="234"/>
        <end position="255"/>
    </location>
</feature>
<sequence length="667" mass="76284">MKERCRQQKKRLIRVKHRMLVWLTQKAVGHNQKSRIQAADQGMMHMMMMQISDPYTMKSRWLSRSGNDAHDDDADIRPIYDEKSMAEVKTTAEIDVFAIGQQHTEQPKFNNEGKVIQNAEEYHDTWKPMSQPLRNQSVVRQPTTFKSEQPRISKPRWKSTCKIFKTVGLKWVPTRKIFTSSTTKVNSEPLNGSNADITNQYECDQTLDVSAETRASRNFHLMYKSMTFDHNSSKLGLHDHSNEQSSSKLVPDVVPPADKTAPTRQALELIFHHHITMLRSIPMTKEQDKQQQQNLLNVELVPINEQVKIATSNFRITLKKTQPDVIYKAAMLTLLVLFRKNSSTRLSRQKQELMPFLRFSKLIIKYILSKHDKISKRPLSFYLVIKLDLTLWNLKFVNKGSKEPIFEMAIPVLMLNDDIKAYAEYSEYLAKSRGVTQVKIRCKGLLTKQGVKNFVERVSIPRMRRSNTVTEEVGQSKEIDDDKVDSEETGEDEEPLVRTRPNGITIGGEAHKEFREESVDHSKKLKGLETLSNKGAGVTLDVPDESSDYSSSSNSDCKFAVEEISSVEAEVTEKANNVTIVDVKKGTKDSVKPEVQSMVDILVTQEKPAELRPSLYTTRLLHVGILIPISLEVSLESTQERIASSEEAMKASKRRVKMDYRLLMQTI</sequence>
<organism evidence="2">
    <name type="scientific">Tanacetum cinerariifolium</name>
    <name type="common">Dalmatian daisy</name>
    <name type="synonym">Chrysanthemum cinerariifolium</name>
    <dbReference type="NCBI Taxonomy" id="118510"/>
    <lineage>
        <taxon>Eukaryota</taxon>
        <taxon>Viridiplantae</taxon>
        <taxon>Streptophyta</taxon>
        <taxon>Embryophyta</taxon>
        <taxon>Tracheophyta</taxon>
        <taxon>Spermatophyta</taxon>
        <taxon>Magnoliopsida</taxon>
        <taxon>eudicotyledons</taxon>
        <taxon>Gunneridae</taxon>
        <taxon>Pentapetalae</taxon>
        <taxon>asterids</taxon>
        <taxon>campanulids</taxon>
        <taxon>Asterales</taxon>
        <taxon>Asteraceae</taxon>
        <taxon>Asteroideae</taxon>
        <taxon>Anthemideae</taxon>
        <taxon>Anthemidinae</taxon>
        <taxon>Tanacetum</taxon>
    </lineage>
</organism>
<evidence type="ECO:0000256" key="1">
    <source>
        <dbReference type="SAM" id="MobiDB-lite"/>
    </source>
</evidence>
<gene>
    <name evidence="2" type="ORF">Tci_016781</name>
</gene>
<feature type="region of interest" description="Disordered" evidence="1">
    <location>
        <begin position="466"/>
        <end position="504"/>
    </location>
</feature>